<keyword evidence="3" id="KW-1185">Reference proteome</keyword>
<proteinExistence type="predicted"/>
<sequence length="172" mass="18060">MTSLCGQVLGWLLIPVGSPRLRVEVGSSLLLLTPVGALLLGAVALGEVPSALHALGCALVLGSAHLVAAGSGREPGAEGRLKGILRAPGLTGRISRLARFPARSCSRRSRSTRSFPPATSRIGMGARRSRRRRSRIGDQEVQELKCGESVEMISPPFPRHSFHLGIRGAGGT</sequence>
<dbReference type="AlphaFoldDB" id="A0A4R5C2D1"/>
<dbReference type="Proteomes" id="UP000294723">
    <property type="component" value="Unassembled WGS sequence"/>
</dbReference>
<dbReference type="SUPFAM" id="SSF103481">
    <property type="entry name" value="Multidrug resistance efflux transporter EmrE"/>
    <property type="match status" value="1"/>
</dbReference>
<evidence type="ECO:0008006" key="4">
    <source>
        <dbReference type="Google" id="ProtNLM"/>
    </source>
</evidence>
<reference evidence="2 3" key="1">
    <citation type="submission" date="2019-03" db="EMBL/GenBank/DDBJ databases">
        <title>Draft genome sequences of novel Actinobacteria.</title>
        <authorList>
            <person name="Sahin N."/>
            <person name="Ay H."/>
            <person name="Saygin H."/>
        </authorList>
    </citation>
    <scope>NUCLEOTIDE SEQUENCE [LARGE SCALE GENOMIC DNA]</scope>
    <source>
        <strain evidence="2 3">5K548</strain>
    </source>
</reference>
<feature type="region of interest" description="Disordered" evidence="1">
    <location>
        <begin position="108"/>
        <end position="138"/>
    </location>
</feature>
<evidence type="ECO:0000313" key="2">
    <source>
        <dbReference type="EMBL" id="TDD92466.1"/>
    </source>
</evidence>
<dbReference type="InterPro" id="IPR037185">
    <property type="entry name" value="EmrE-like"/>
</dbReference>
<feature type="compositionally biased region" description="Low complexity" evidence="1">
    <location>
        <begin position="112"/>
        <end position="121"/>
    </location>
</feature>
<organism evidence="2 3">
    <name type="scientific">Saccharopolyspora karakumensis</name>
    <dbReference type="NCBI Taxonomy" id="2530386"/>
    <lineage>
        <taxon>Bacteria</taxon>
        <taxon>Bacillati</taxon>
        <taxon>Actinomycetota</taxon>
        <taxon>Actinomycetes</taxon>
        <taxon>Pseudonocardiales</taxon>
        <taxon>Pseudonocardiaceae</taxon>
        <taxon>Saccharopolyspora</taxon>
    </lineage>
</organism>
<name>A0A4R5C2D1_9PSEU</name>
<comment type="caution">
    <text evidence="2">The sequence shown here is derived from an EMBL/GenBank/DDBJ whole genome shotgun (WGS) entry which is preliminary data.</text>
</comment>
<gene>
    <name evidence="2" type="ORF">E1202_03280</name>
</gene>
<accession>A0A4R5C2D1</accession>
<evidence type="ECO:0000256" key="1">
    <source>
        <dbReference type="SAM" id="MobiDB-lite"/>
    </source>
</evidence>
<protein>
    <recommendedName>
        <fullName evidence="4">EamA-like transporter family protein</fullName>
    </recommendedName>
</protein>
<dbReference type="EMBL" id="SMLA01000003">
    <property type="protein sequence ID" value="TDD92466.1"/>
    <property type="molecule type" value="Genomic_DNA"/>
</dbReference>
<evidence type="ECO:0000313" key="3">
    <source>
        <dbReference type="Proteomes" id="UP000294723"/>
    </source>
</evidence>